<gene>
    <name evidence="2" type="ORF">A0O28_0040750</name>
</gene>
<evidence type="ECO:0000256" key="1">
    <source>
        <dbReference type="SAM" id="MobiDB-lite"/>
    </source>
</evidence>
<protein>
    <submittedName>
        <fullName evidence="2">Uncharacterized protein</fullName>
    </submittedName>
</protein>
<proteinExistence type="predicted"/>
<organism evidence="2 3">
    <name type="scientific">Trichoderma guizhouense</name>
    <dbReference type="NCBI Taxonomy" id="1491466"/>
    <lineage>
        <taxon>Eukaryota</taxon>
        <taxon>Fungi</taxon>
        <taxon>Dikarya</taxon>
        <taxon>Ascomycota</taxon>
        <taxon>Pezizomycotina</taxon>
        <taxon>Sordariomycetes</taxon>
        <taxon>Hypocreomycetidae</taxon>
        <taxon>Hypocreales</taxon>
        <taxon>Hypocreaceae</taxon>
        <taxon>Trichoderma</taxon>
    </lineage>
</organism>
<feature type="region of interest" description="Disordered" evidence="1">
    <location>
        <begin position="43"/>
        <end position="71"/>
    </location>
</feature>
<accession>A0A1T3C7R6</accession>
<dbReference type="EMBL" id="LVVK01000022">
    <property type="protein sequence ID" value="OPB37163.1"/>
    <property type="molecule type" value="Genomic_DNA"/>
</dbReference>
<evidence type="ECO:0000313" key="2">
    <source>
        <dbReference type="EMBL" id="OPB37163.1"/>
    </source>
</evidence>
<keyword evidence="3" id="KW-1185">Reference proteome</keyword>
<sequence length="370" mass="42137">MSKCCHSSRRRHTVVDITGHRQKKCAYKHMIWGLVAEITSAEEDSDAATEHAPSEAGNYDAPDVSHDPTKEDTISNSKLAVLFHHGGDDVVLTLLNNVMLHDVKSQIPAQVEWAVFVRFLQLSDKCNAALRDKAIKQAKTWVSNFHILKTFDKDAAAWLWVMWKLQMGAEFKNLTALIQQQARNPISLCLNELEDELRIELPEILLDLLEQRRSEVLTRVQNRIASELNIYRNRYLESITERDIQWLFTGGIMINSLSFGYLSLESERWMNRVGYERDYDTGFRGVSFLDVANGIRSTEDLGGWKVSTLSTADRMPQGLAMLTAFIPVLGVGLHQEGIHIRHEGFKLQLVGFITELERENWGVDIEEIEG</sequence>
<comment type="caution">
    <text evidence="2">The sequence shown here is derived from an EMBL/GenBank/DDBJ whole genome shotgun (WGS) entry which is preliminary data.</text>
</comment>
<dbReference type="AlphaFoldDB" id="A0A1T3C7R6"/>
<name>A0A1T3C7R6_9HYPO</name>
<dbReference type="Proteomes" id="UP000191004">
    <property type="component" value="Unassembled WGS sequence"/>
</dbReference>
<evidence type="ECO:0000313" key="3">
    <source>
        <dbReference type="Proteomes" id="UP000191004"/>
    </source>
</evidence>
<reference evidence="2 3" key="1">
    <citation type="submission" date="2016-04" db="EMBL/GenBank/DDBJ databases">
        <title>Multiple horizontal gene transfer events from other fungi enriched the ability of the initially mycotrophic fungus Trichoderma (Ascomycota) to feed on dead plant biomass.</title>
        <authorList>
            <person name="Atanasova L."/>
            <person name="Chenthamara K."/>
            <person name="Zhang J."/>
            <person name="Grujic M."/>
            <person name="Henrissat B."/>
            <person name="Kuo A."/>
            <person name="Aertz A."/>
            <person name="Salamov A."/>
            <person name="Lipzen A."/>
            <person name="Labutti K."/>
            <person name="Barry K."/>
            <person name="Miao Y."/>
            <person name="Rahimi M.J."/>
            <person name="Shen Q."/>
            <person name="Grigoriev I.V."/>
            <person name="Kubicek C.P."/>
            <person name="Druzhinina I.S."/>
        </authorList>
    </citation>
    <scope>NUCLEOTIDE SEQUENCE [LARGE SCALE GENOMIC DNA]</scope>
    <source>
        <strain evidence="2 3">NJAU 4742</strain>
    </source>
</reference>